<keyword evidence="2" id="KW-1185">Reference proteome</keyword>
<name>A0A4Z2J092_9TELE</name>
<evidence type="ECO:0000313" key="1">
    <source>
        <dbReference type="EMBL" id="TNN83244.1"/>
    </source>
</evidence>
<comment type="caution">
    <text evidence="1">The sequence shown here is derived from an EMBL/GenBank/DDBJ whole genome shotgun (WGS) entry which is preliminary data.</text>
</comment>
<reference evidence="1 2" key="1">
    <citation type="submission" date="2019-03" db="EMBL/GenBank/DDBJ databases">
        <title>First draft genome of Liparis tanakae, snailfish: a comprehensive survey of snailfish specific genes.</title>
        <authorList>
            <person name="Kim W."/>
            <person name="Song I."/>
            <person name="Jeong J.-H."/>
            <person name="Kim D."/>
            <person name="Kim S."/>
            <person name="Ryu S."/>
            <person name="Song J.Y."/>
            <person name="Lee S.K."/>
        </authorList>
    </citation>
    <scope>NUCLEOTIDE SEQUENCE [LARGE SCALE GENOMIC DNA]</scope>
    <source>
        <tissue evidence="1">Muscle</tissue>
    </source>
</reference>
<proteinExistence type="predicted"/>
<protein>
    <submittedName>
        <fullName evidence="1">Uncharacterized protein</fullName>
    </submittedName>
</protein>
<dbReference type="AlphaFoldDB" id="A0A4Z2J092"/>
<sequence>MLDGGLARCAGVAGPVGMSRSKPTCVRKPGLEICSRVDAPAGSHVAKVKWVFSRPEKQQPHISLLLLLRNRQQGKPLAQVRALEVKHFHLRNEIAEAAASAQLSRTVKSKTLRSTKWWTSEPLILQRFQSSEIKKSRHTLHFSTPLWNIDVSLYAVDASRADLCQAATAFEEEDQICGSMLCAG</sequence>
<dbReference type="Proteomes" id="UP000314294">
    <property type="component" value="Unassembled WGS sequence"/>
</dbReference>
<evidence type="ECO:0000313" key="2">
    <source>
        <dbReference type="Proteomes" id="UP000314294"/>
    </source>
</evidence>
<organism evidence="1 2">
    <name type="scientific">Liparis tanakae</name>
    <name type="common">Tanaka's snailfish</name>
    <dbReference type="NCBI Taxonomy" id="230148"/>
    <lineage>
        <taxon>Eukaryota</taxon>
        <taxon>Metazoa</taxon>
        <taxon>Chordata</taxon>
        <taxon>Craniata</taxon>
        <taxon>Vertebrata</taxon>
        <taxon>Euteleostomi</taxon>
        <taxon>Actinopterygii</taxon>
        <taxon>Neopterygii</taxon>
        <taxon>Teleostei</taxon>
        <taxon>Neoteleostei</taxon>
        <taxon>Acanthomorphata</taxon>
        <taxon>Eupercaria</taxon>
        <taxon>Perciformes</taxon>
        <taxon>Cottioidei</taxon>
        <taxon>Cottales</taxon>
        <taxon>Liparidae</taxon>
        <taxon>Liparis</taxon>
    </lineage>
</organism>
<gene>
    <name evidence="1" type="ORF">EYF80_006577</name>
</gene>
<accession>A0A4Z2J092</accession>
<dbReference type="EMBL" id="SRLO01000034">
    <property type="protein sequence ID" value="TNN83244.1"/>
    <property type="molecule type" value="Genomic_DNA"/>
</dbReference>